<reference evidence="2 3" key="1">
    <citation type="submission" date="2023-06" db="EMBL/GenBank/DDBJ databases">
        <title>Pelomonas sp. PFR6 16S ribosomal RNA gene Genome sequencing and assembly.</title>
        <authorList>
            <person name="Woo H."/>
        </authorList>
    </citation>
    <scope>NUCLEOTIDE SEQUENCE [LARGE SCALE GENOMIC DNA]</scope>
    <source>
        <strain evidence="2 3">PFR6</strain>
    </source>
</reference>
<gene>
    <name evidence="2" type="ORF">QWJ38_21275</name>
</gene>
<keyword evidence="1" id="KW-1133">Transmembrane helix</keyword>
<dbReference type="EMBL" id="JAUHHC010000006">
    <property type="protein sequence ID" value="MDN3922831.1"/>
    <property type="molecule type" value="Genomic_DNA"/>
</dbReference>
<keyword evidence="3" id="KW-1185">Reference proteome</keyword>
<name>A0ABT8DZ10_9BURK</name>
<dbReference type="Proteomes" id="UP001228044">
    <property type="component" value="Unassembled WGS sequence"/>
</dbReference>
<evidence type="ECO:0000313" key="2">
    <source>
        <dbReference type="EMBL" id="MDN3922831.1"/>
    </source>
</evidence>
<proteinExistence type="predicted"/>
<evidence type="ECO:0000313" key="3">
    <source>
        <dbReference type="Proteomes" id="UP001228044"/>
    </source>
</evidence>
<keyword evidence="1" id="KW-0472">Membrane</keyword>
<organism evidence="2 3">
    <name type="scientific">Roseateles violae</name>
    <dbReference type="NCBI Taxonomy" id="3058042"/>
    <lineage>
        <taxon>Bacteria</taxon>
        <taxon>Pseudomonadati</taxon>
        <taxon>Pseudomonadota</taxon>
        <taxon>Betaproteobacteria</taxon>
        <taxon>Burkholderiales</taxon>
        <taxon>Sphaerotilaceae</taxon>
        <taxon>Roseateles</taxon>
    </lineage>
</organism>
<protein>
    <recommendedName>
        <fullName evidence="4">DUF1850 domain-containing protein</fullName>
    </recommendedName>
</protein>
<keyword evidence="1" id="KW-0812">Transmembrane</keyword>
<evidence type="ECO:0008006" key="4">
    <source>
        <dbReference type="Google" id="ProtNLM"/>
    </source>
</evidence>
<feature type="transmembrane region" description="Helical" evidence="1">
    <location>
        <begin position="20"/>
        <end position="37"/>
    </location>
</feature>
<sequence>MDKEEGRHPVLARAPRRLRWALPLIALLFLPLGWALFGPRGVTVEVEAKRWRFELEVEQYVSELGSDWCEALPADARDVSRRWMDRPDGQRAEHCRYSQMQWRRRWGALKEGGEAEPPAWPEPRLKEGERLGQRKTRYELLLRADDGRLWTCALAPEAWRRVPRQARFRVQVDRQGTADCATLPAY</sequence>
<accession>A0ABT8DZ10</accession>
<dbReference type="RefSeq" id="WP_290361143.1">
    <property type="nucleotide sequence ID" value="NZ_JAUHHC010000006.1"/>
</dbReference>
<comment type="caution">
    <text evidence="2">The sequence shown here is derived from an EMBL/GenBank/DDBJ whole genome shotgun (WGS) entry which is preliminary data.</text>
</comment>
<evidence type="ECO:0000256" key="1">
    <source>
        <dbReference type="SAM" id="Phobius"/>
    </source>
</evidence>